<gene>
    <name evidence="2" type="ORF">TtJL18_0828</name>
</gene>
<accession>H9ZQX0</accession>
<evidence type="ECO:0000256" key="1">
    <source>
        <dbReference type="SAM" id="MobiDB-lite"/>
    </source>
</evidence>
<reference evidence="2 3" key="1">
    <citation type="journal article" date="2013" name="Genome Announc.">
        <title>Whole Genome Sequencing of Thermus oshimai JL-2 and Thermus thermophilus JL-18, Incomplete Denitrifiers from the United States Great Basin.</title>
        <authorList>
            <person name="Murugapiran S.K."/>
            <person name="Huntemann M."/>
            <person name="Wei C.L."/>
            <person name="Han J."/>
            <person name="Detter J.C."/>
            <person name="Han C.S."/>
            <person name="Erkkila T.H."/>
            <person name="Teshima H."/>
            <person name="Chen A."/>
            <person name="Kyrpides N."/>
            <person name="Mavrommatis K."/>
            <person name="Markowitz V."/>
            <person name="Szeto E."/>
            <person name="Ivanova N."/>
            <person name="Pagani I."/>
            <person name="Lam J."/>
            <person name="McDonald A.I."/>
            <person name="Dodsworth J.A."/>
            <person name="Pati A."/>
            <person name="Goodwin L."/>
            <person name="Peters L."/>
            <person name="Pitluck S."/>
            <person name="Woyke T."/>
            <person name="Hedlund B.P."/>
        </authorList>
    </citation>
    <scope>NUCLEOTIDE SEQUENCE [LARGE SCALE GENOMIC DNA]</scope>
    <source>
        <strain evidence="2 3">JL-18</strain>
    </source>
</reference>
<sequence length="88" mass="9478">MGAAKPVRPLTLGEGLALGREAPVKRRLVEGFPRAMAGASNRHNRGAPGSEGKHASPAQGVSPRRSYHLRAPMPMDMRHPLNPHPFVN</sequence>
<feature type="region of interest" description="Disordered" evidence="1">
    <location>
        <begin position="33"/>
        <end position="67"/>
    </location>
</feature>
<organism evidence="2 3">
    <name type="scientific">Thermus thermophilus JL-18</name>
    <dbReference type="NCBI Taxonomy" id="798128"/>
    <lineage>
        <taxon>Bacteria</taxon>
        <taxon>Thermotogati</taxon>
        <taxon>Deinococcota</taxon>
        <taxon>Deinococci</taxon>
        <taxon>Thermales</taxon>
        <taxon>Thermaceae</taxon>
        <taxon>Thermus</taxon>
    </lineage>
</organism>
<proteinExistence type="predicted"/>
<name>H9ZQX0_THETH</name>
<dbReference type="HOGENOM" id="CLU_2468027_0_0_0"/>
<protein>
    <submittedName>
        <fullName evidence="2">Uncharacterized protein</fullName>
    </submittedName>
</protein>
<dbReference type="KEGG" id="ttl:TtJL18_0828"/>
<dbReference type="EMBL" id="CP003252">
    <property type="protein sequence ID" value="AFH38730.1"/>
    <property type="molecule type" value="Genomic_DNA"/>
</dbReference>
<evidence type="ECO:0000313" key="3">
    <source>
        <dbReference type="Proteomes" id="UP000007388"/>
    </source>
</evidence>
<dbReference type="Proteomes" id="UP000007388">
    <property type="component" value="Chromosome"/>
</dbReference>
<dbReference type="AlphaFoldDB" id="H9ZQX0"/>
<evidence type="ECO:0000313" key="2">
    <source>
        <dbReference type="EMBL" id="AFH38730.1"/>
    </source>
</evidence>